<evidence type="ECO:0000256" key="1">
    <source>
        <dbReference type="SAM" id="MobiDB-lite"/>
    </source>
</evidence>
<accession>A0A6F8PVL9</accession>
<feature type="region of interest" description="Disordered" evidence="1">
    <location>
        <begin position="209"/>
        <end position="231"/>
    </location>
</feature>
<dbReference type="KEGG" id="tse:THMIRHAS_15320"/>
<dbReference type="RefSeq" id="WP_173272514.1">
    <property type="nucleotide sequence ID" value="NZ_AP021889.1"/>
</dbReference>
<gene>
    <name evidence="2" type="ORF">THMIRHAS_15320</name>
</gene>
<sequence length="425" mass="48122">MAIFILNSGSVRSNSLEWMPEIHSLTVDMNVQAKLQRHSKDDQQNWIVYQSPISLLAACLEVEADIQAARAYVQVALQQVIEFYKHNRKQCELLAVEAVSQSESLDKAAALQLSEHFIQQSDSGSVHHLLATYLLQTDKTLAKVVTELIACTAVAAPLEAAIDLNQVLKNHHTLLQNNGHLAERLQTLESAYSVEHAKAQSTIEKLASSQQQLEQSSAAEQQARAKEKASAEQMKAKLETELTTIQSENELIIEQLHHVQELFESEINQKERAKLRIAELQRAIDGLEKRLDKSEIHQLWLRSALQKARKRLWAKNRSFRNELKNQAAQLLQSSEFDANQYLEQYPDVKESSFAPAVHYLLFGAFEARNPSSLFNTLNYVHAYPDVAKAGMQPLIHFIKFGQFEGRKADPLQKRLPAPKTPETKY</sequence>
<organism evidence="2 3">
    <name type="scientific">Thiosulfatimonas sediminis</name>
    <dbReference type="NCBI Taxonomy" id="2675054"/>
    <lineage>
        <taxon>Bacteria</taxon>
        <taxon>Pseudomonadati</taxon>
        <taxon>Pseudomonadota</taxon>
        <taxon>Gammaproteobacteria</taxon>
        <taxon>Thiotrichales</taxon>
        <taxon>Piscirickettsiaceae</taxon>
        <taxon>Thiosulfatimonas</taxon>
    </lineage>
</organism>
<dbReference type="AlphaFoldDB" id="A0A6F8PVL9"/>
<evidence type="ECO:0000313" key="2">
    <source>
        <dbReference type="EMBL" id="BBP46159.1"/>
    </source>
</evidence>
<name>A0A6F8PVL9_9GAMM</name>
<feature type="compositionally biased region" description="Low complexity" evidence="1">
    <location>
        <begin position="209"/>
        <end position="222"/>
    </location>
</feature>
<reference evidence="3" key="1">
    <citation type="submission" date="2019-11" db="EMBL/GenBank/DDBJ databases">
        <title>Isolation and characterization of two novel species in the genus Thiomicrorhabdus.</title>
        <authorList>
            <person name="Mochizuki J."/>
            <person name="Kojima H."/>
            <person name="Fukui M."/>
        </authorList>
    </citation>
    <scope>NUCLEOTIDE SEQUENCE [LARGE SCALE GENOMIC DNA]</scope>
    <source>
        <strain evidence="3">aks77</strain>
    </source>
</reference>
<proteinExistence type="predicted"/>
<protein>
    <submittedName>
        <fullName evidence="2">Uncharacterized protein</fullName>
    </submittedName>
</protein>
<dbReference type="Proteomes" id="UP000501726">
    <property type="component" value="Chromosome"/>
</dbReference>
<evidence type="ECO:0000313" key="3">
    <source>
        <dbReference type="Proteomes" id="UP000501726"/>
    </source>
</evidence>
<keyword evidence="3" id="KW-1185">Reference proteome</keyword>
<dbReference type="EMBL" id="AP021889">
    <property type="protein sequence ID" value="BBP46159.1"/>
    <property type="molecule type" value="Genomic_DNA"/>
</dbReference>